<dbReference type="PATRIC" id="fig|396596.7.peg.6536"/>
<name>B1FBK4_9BURK</name>
<organism evidence="1 2">
    <name type="scientific">Burkholderia ambifaria IOP40-10</name>
    <dbReference type="NCBI Taxonomy" id="396596"/>
    <lineage>
        <taxon>Bacteria</taxon>
        <taxon>Pseudomonadati</taxon>
        <taxon>Pseudomonadota</taxon>
        <taxon>Betaproteobacteria</taxon>
        <taxon>Burkholderiales</taxon>
        <taxon>Burkholderiaceae</taxon>
        <taxon>Burkholderia</taxon>
        <taxon>Burkholderia cepacia complex</taxon>
    </lineage>
</organism>
<proteinExistence type="predicted"/>
<gene>
    <name evidence="1" type="ORF">BamIOP4010DRAFT_1413</name>
</gene>
<dbReference type="Proteomes" id="UP000005463">
    <property type="component" value="Unassembled WGS sequence"/>
</dbReference>
<evidence type="ECO:0000313" key="2">
    <source>
        <dbReference type="Proteomes" id="UP000005463"/>
    </source>
</evidence>
<evidence type="ECO:0000313" key="1">
    <source>
        <dbReference type="EMBL" id="EDT05106.1"/>
    </source>
</evidence>
<accession>B1FBK4</accession>
<dbReference type="EMBL" id="ABLC01000020">
    <property type="protein sequence ID" value="EDT05106.1"/>
    <property type="molecule type" value="Genomic_DNA"/>
</dbReference>
<protein>
    <submittedName>
        <fullName evidence="1">Uncharacterized protein</fullName>
    </submittedName>
</protein>
<sequence length="110" mass="12318">MPWDNNPLARPILCKDLWQSIVDLSVDIAFKLPSCRDNKGVRDASGDICRLHKKLPQLVEIKIARQRKGDDELCPHTIFFNTDAASSAAGSDRLITVYEKQFVISCTGCQ</sequence>
<reference evidence="1 2" key="1">
    <citation type="submission" date="2008-03" db="EMBL/GenBank/DDBJ databases">
        <title>Sequencing of the draft genome and assembly of Burkholderia ambifaria IOP40-10.</title>
        <authorList>
            <consortium name="US DOE Joint Genome Institute (JGI-PGF)"/>
            <person name="Copeland A."/>
            <person name="Lucas S."/>
            <person name="Lapidus A."/>
            <person name="Glavina del Rio T."/>
            <person name="Dalin E."/>
            <person name="Tice H."/>
            <person name="Bruce D."/>
            <person name="Goodwin L."/>
            <person name="Pitluck S."/>
            <person name="Larimer F."/>
            <person name="Land M.L."/>
            <person name="Hauser L."/>
            <person name="Tiedje J."/>
            <person name="Richardson P."/>
        </authorList>
    </citation>
    <scope>NUCLEOTIDE SEQUENCE [LARGE SCALE GENOMIC DNA]</scope>
    <source>
        <strain evidence="1 2">IOP40-10</strain>
    </source>
</reference>
<dbReference type="AlphaFoldDB" id="B1FBK4"/>
<comment type="caution">
    <text evidence="1">The sequence shown here is derived from an EMBL/GenBank/DDBJ whole genome shotgun (WGS) entry which is preliminary data.</text>
</comment>